<comment type="caution">
    <text evidence="2">The sequence shown here is derived from an EMBL/GenBank/DDBJ whole genome shotgun (WGS) entry which is preliminary data.</text>
</comment>
<dbReference type="OrthoDB" id="9179759at2"/>
<accession>A0A119CY90</accession>
<reference evidence="2 3" key="1">
    <citation type="journal article" date="2015" name="Appl. Environ. Microbiol.">
        <title>Aerobic and Anaerobic Thiosulfate Oxidation by a Cold-Adapted, Subglacial Chemoautotroph.</title>
        <authorList>
            <person name="Harrold Z.R."/>
            <person name="Skidmore M.L."/>
            <person name="Hamilton T.L."/>
            <person name="Desch L."/>
            <person name="Amada K."/>
            <person name="van Gelder W."/>
            <person name="Glover K."/>
            <person name="Roden E.E."/>
            <person name="Boyd E.S."/>
        </authorList>
    </citation>
    <scope>NUCLEOTIDE SEQUENCE [LARGE SCALE GENOMIC DNA]</scope>
    <source>
        <strain evidence="2 3">RG</strain>
    </source>
</reference>
<keyword evidence="3" id="KW-1185">Reference proteome</keyword>
<feature type="domain" description="DUF7931" evidence="1">
    <location>
        <begin position="7"/>
        <end position="145"/>
    </location>
</feature>
<name>A0A119CY90_THIDE</name>
<proteinExistence type="predicted"/>
<gene>
    <name evidence="2" type="ORF">ABW22_01930</name>
</gene>
<sequence length="156" mass="17334">MSRFETPAEFRDAFDALLAGTHRQLRVYDHDLGLLEIDHAPRHAALRALCVAGGGRRIELLLDDISLVARKHPRLMQLVRDFGHALEIRQADPDAPRPDQAFVLADRHGVLLRADKAAVHGTLHLDDARDAVLLNQRFEGMWQRSPAGVSATTLGL</sequence>
<dbReference type="EMBL" id="LDUG01000006">
    <property type="protein sequence ID" value="KVW99467.1"/>
    <property type="molecule type" value="Genomic_DNA"/>
</dbReference>
<dbReference type="PATRIC" id="fig|36861.3.peg.3115"/>
<evidence type="ECO:0000313" key="3">
    <source>
        <dbReference type="Proteomes" id="UP000064243"/>
    </source>
</evidence>
<dbReference type="Pfam" id="PF25559">
    <property type="entry name" value="DUF7931"/>
    <property type="match status" value="1"/>
</dbReference>
<dbReference type="InterPro" id="IPR057691">
    <property type="entry name" value="DUF7931"/>
</dbReference>
<dbReference type="Proteomes" id="UP000064243">
    <property type="component" value="Unassembled WGS sequence"/>
</dbReference>
<evidence type="ECO:0000259" key="1">
    <source>
        <dbReference type="Pfam" id="PF25559"/>
    </source>
</evidence>
<dbReference type="STRING" id="1123392.GCA_000376425_01587"/>
<protein>
    <recommendedName>
        <fullName evidence="1">DUF7931 domain-containing protein</fullName>
    </recommendedName>
</protein>
<dbReference type="AlphaFoldDB" id="A0A119CY90"/>
<evidence type="ECO:0000313" key="2">
    <source>
        <dbReference type="EMBL" id="KVW99467.1"/>
    </source>
</evidence>
<dbReference type="RefSeq" id="WP_059751454.1">
    <property type="nucleotide sequence ID" value="NZ_LDUG01000006.1"/>
</dbReference>
<organism evidence="2 3">
    <name type="scientific">Thiobacillus denitrificans</name>
    <dbReference type="NCBI Taxonomy" id="36861"/>
    <lineage>
        <taxon>Bacteria</taxon>
        <taxon>Pseudomonadati</taxon>
        <taxon>Pseudomonadota</taxon>
        <taxon>Betaproteobacteria</taxon>
        <taxon>Nitrosomonadales</taxon>
        <taxon>Thiobacillaceae</taxon>
        <taxon>Thiobacillus</taxon>
    </lineage>
</organism>